<evidence type="ECO:0000256" key="1">
    <source>
        <dbReference type="SAM" id="Phobius"/>
    </source>
</evidence>
<dbReference type="Proteomes" id="UP000033876">
    <property type="component" value="Unassembled WGS sequence"/>
</dbReference>
<reference evidence="3 4" key="1">
    <citation type="journal article" date="2015" name="Nature">
        <title>rRNA introns, odd ribosomes, and small enigmatic genomes across a large radiation of phyla.</title>
        <authorList>
            <person name="Brown C.T."/>
            <person name="Hug L.A."/>
            <person name="Thomas B.C."/>
            <person name="Sharon I."/>
            <person name="Castelle C.J."/>
            <person name="Singh A."/>
            <person name="Wilkins M.J."/>
            <person name="Williams K.H."/>
            <person name="Banfield J.F."/>
        </authorList>
    </citation>
    <scope>NUCLEOTIDE SEQUENCE [LARGE SCALE GENOMIC DNA]</scope>
</reference>
<feature type="transmembrane region" description="Helical" evidence="1">
    <location>
        <begin position="31"/>
        <end position="54"/>
    </location>
</feature>
<keyword evidence="1" id="KW-0812">Transmembrane</keyword>
<comment type="caution">
    <text evidence="3">The sequence shown here is derived from an EMBL/GenBank/DDBJ whole genome shotgun (WGS) entry which is preliminary data.</text>
</comment>
<keyword evidence="2" id="KW-0732">Signal</keyword>
<feature type="chain" id="PRO_5002532867" evidence="2">
    <location>
        <begin position="22"/>
        <end position="157"/>
    </location>
</feature>
<evidence type="ECO:0000256" key="2">
    <source>
        <dbReference type="SAM" id="SignalP"/>
    </source>
</evidence>
<dbReference type="EMBL" id="LBTF01000031">
    <property type="protein sequence ID" value="KKQ34924.1"/>
    <property type="molecule type" value="Genomic_DNA"/>
</dbReference>
<protein>
    <submittedName>
        <fullName evidence="3">Uncharacterized protein</fullName>
    </submittedName>
</protein>
<dbReference type="AlphaFoldDB" id="A0A0G0JDR7"/>
<keyword evidence="1" id="KW-0472">Membrane</keyword>
<keyword evidence="1" id="KW-1133">Transmembrane helix</keyword>
<proteinExistence type="predicted"/>
<accession>A0A0G0JDR7</accession>
<name>A0A0G0JDR7_9BACT</name>
<feature type="transmembrane region" description="Helical" evidence="1">
    <location>
        <begin position="75"/>
        <end position="93"/>
    </location>
</feature>
<dbReference type="Pfam" id="PF18895">
    <property type="entry name" value="T4SS_pilin"/>
    <property type="match status" value="1"/>
</dbReference>
<evidence type="ECO:0000313" key="3">
    <source>
        <dbReference type="EMBL" id="KKQ34924.1"/>
    </source>
</evidence>
<evidence type="ECO:0000313" key="4">
    <source>
        <dbReference type="Proteomes" id="UP000033876"/>
    </source>
</evidence>
<feature type="signal peptide" evidence="2">
    <location>
        <begin position="1"/>
        <end position="21"/>
    </location>
</feature>
<organism evidence="3 4">
    <name type="scientific">Candidatus Nomurabacteria bacterium GW2011_GWB1_37_5</name>
    <dbReference type="NCBI Taxonomy" id="1618742"/>
    <lineage>
        <taxon>Bacteria</taxon>
        <taxon>Candidatus Nomuraibacteriota</taxon>
    </lineage>
</organism>
<gene>
    <name evidence="3" type="ORF">US50_C0031G0004</name>
</gene>
<dbReference type="InterPro" id="IPR043993">
    <property type="entry name" value="T4SS_pilin"/>
</dbReference>
<sequence length="157" mass="16451">MKRFIKFLIPAAAFVPFAALAQTSQTLGGVGLTVLSILNIVLLIVLAIAFLYFVTGVIKYITAKEDKDKEAARSVMIYGIIGLFVIFSAWGLIRILQNTIFGEAGQGGQFGSYTQCTNGQLVSSGCICVGPAAAQGFSSTDTGKCCMAGTDTSGDCN</sequence>